<keyword evidence="2" id="KW-0255">Endonuclease</keyword>
<dbReference type="SUPFAM" id="SSF55608">
    <property type="entry name" value="Homing endonucleases"/>
    <property type="match status" value="1"/>
</dbReference>
<dbReference type="GO" id="GO:0004519">
    <property type="term" value="F:endonuclease activity"/>
    <property type="evidence" value="ECO:0007669"/>
    <property type="project" value="UniProtKB-KW"/>
</dbReference>
<feature type="domain" description="Homing endonuclease LAGLIDADG" evidence="1">
    <location>
        <begin position="7"/>
        <end position="114"/>
    </location>
</feature>
<organism evidence="2 3">
    <name type="scientific">Candidatus Woesebacteria bacterium GW2011_GWA2_40_7b</name>
    <dbReference type="NCBI Taxonomy" id="1618563"/>
    <lineage>
        <taxon>Bacteria</taxon>
        <taxon>Candidatus Woeseibacteriota</taxon>
    </lineage>
</organism>
<dbReference type="PANTHER" id="PTHR36181">
    <property type="entry name" value="INTRON-ENCODED ENDONUCLEASE AI3-RELATED"/>
    <property type="match status" value="1"/>
</dbReference>
<proteinExistence type="predicted"/>
<keyword evidence="2" id="KW-0540">Nuclease</keyword>
<protein>
    <submittedName>
        <fullName evidence="2">LAGLIDADG homing endonuclease</fullName>
    </submittedName>
</protein>
<dbReference type="Gene3D" id="3.10.28.10">
    <property type="entry name" value="Homing endonucleases"/>
    <property type="match status" value="1"/>
</dbReference>
<accession>A0A0G0SX90</accession>
<keyword evidence="2" id="KW-0378">Hydrolase</keyword>
<dbReference type="InterPro" id="IPR004860">
    <property type="entry name" value="LAGLIDADG_dom"/>
</dbReference>
<comment type="caution">
    <text evidence="2">The sequence shown here is derived from an EMBL/GenBank/DDBJ whole genome shotgun (WGS) entry which is preliminary data.</text>
</comment>
<name>A0A0G0SX90_9BACT</name>
<dbReference type="InterPro" id="IPR051289">
    <property type="entry name" value="LAGLIDADG_Endonuclease"/>
</dbReference>
<dbReference type="Pfam" id="PF00961">
    <property type="entry name" value="LAGLIDADG_1"/>
    <property type="match status" value="1"/>
</dbReference>
<evidence type="ECO:0000259" key="1">
    <source>
        <dbReference type="Pfam" id="PF00961"/>
    </source>
</evidence>
<dbReference type="InterPro" id="IPR027434">
    <property type="entry name" value="Homing_endonucl"/>
</dbReference>
<dbReference type="AlphaFoldDB" id="A0A0G0SX90"/>
<dbReference type="STRING" id="1618563.UU12_C0045G0002"/>
<reference evidence="2 3" key="1">
    <citation type="journal article" date="2015" name="Nature">
        <title>rRNA introns, odd ribosomes, and small enigmatic genomes across a large radiation of phyla.</title>
        <authorList>
            <person name="Brown C.T."/>
            <person name="Hug L.A."/>
            <person name="Thomas B.C."/>
            <person name="Sharon I."/>
            <person name="Castelle C.J."/>
            <person name="Singh A."/>
            <person name="Wilkins M.J."/>
            <person name="Williams K.H."/>
            <person name="Banfield J.F."/>
        </authorList>
    </citation>
    <scope>NUCLEOTIDE SEQUENCE [LARGE SCALE GENOMIC DNA]</scope>
</reference>
<dbReference type="PANTHER" id="PTHR36181:SF2">
    <property type="entry name" value="INTRON-ENCODED ENDONUCLEASE AI3-RELATED"/>
    <property type="match status" value="1"/>
</dbReference>
<evidence type="ECO:0000313" key="3">
    <source>
        <dbReference type="Proteomes" id="UP000034562"/>
    </source>
</evidence>
<dbReference type="Proteomes" id="UP000034562">
    <property type="component" value="Unassembled WGS sequence"/>
</dbReference>
<sequence length="157" mass="18488">MITADYIVGLTDGEGCFYVNVRPPDKRYRGSKIGIETHFYIKLREDDVSLLREIRNYFRCGAVYYQKEKRKNHSACYRFGISSQKDIHEVLIPFFDKYRLRSEKRKNYILFRKVAKLVKEGLHRNNEGLKEILFLKSQMNSGARSVREIRSPSGNAK</sequence>
<dbReference type="EMBL" id="LBZK01000045">
    <property type="protein sequence ID" value="KKR69409.1"/>
    <property type="molecule type" value="Genomic_DNA"/>
</dbReference>
<evidence type="ECO:0000313" key="2">
    <source>
        <dbReference type="EMBL" id="KKR69409.1"/>
    </source>
</evidence>
<gene>
    <name evidence="2" type="ORF">UU12_C0045G0002</name>
</gene>